<proteinExistence type="predicted"/>
<feature type="non-terminal residue" evidence="1">
    <location>
        <position position="84"/>
    </location>
</feature>
<keyword evidence="2" id="KW-1185">Reference proteome</keyword>
<dbReference type="Proteomes" id="UP000265520">
    <property type="component" value="Unassembled WGS sequence"/>
</dbReference>
<dbReference type="AlphaFoldDB" id="A0A392RU59"/>
<organism evidence="1 2">
    <name type="scientific">Trifolium medium</name>
    <dbReference type="NCBI Taxonomy" id="97028"/>
    <lineage>
        <taxon>Eukaryota</taxon>
        <taxon>Viridiplantae</taxon>
        <taxon>Streptophyta</taxon>
        <taxon>Embryophyta</taxon>
        <taxon>Tracheophyta</taxon>
        <taxon>Spermatophyta</taxon>
        <taxon>Magnoliopsida</taxon>
        <taxon>eudicotyledons</taxon>
        <taxon>Gunneridae</taxon>
        <taxon>Pentapetalae</taxon>
        <taxon>rosids</taxon>
        <taxon>fabids</taxon>
        <taxon>Fabales</taxon>
        <taxon>Fabaceae</taxon>
        <taxon>Papilionoideae</taxon>
        <taxon>50 kb inversion clade</taxon>
        <taxon>NPAAA clade</taxon>
        <taxon>Hologalegina</taxon>
        <taxon>IRL clade</taxon>
        <taxon>Trifolieae</taxon>
        <taxon>Trifolium</taxon>
    </lineage>
</organism>
<name>A0A392RU59_9FABA</name>
<protein>
    <recommendedName>
        <fullName evidence="3">Receptor-like kinase</fullName>
    </recommendedName>
</protein>
<reference evidence="1 2" key="1">
    <citation type="journal article" date="2018" name="Front. Plant Sci.">
        <title>Red Clover (Trifolium pratense) and Zigzag Clover (T. medium) - A Picture of Genomic Similarities and Differences.</title>
        <authorList>
            <person name="Dluhosova J."/>
            <person name="Istvanek J."/>
            <person name="Nedelnik J."/>
            <person name="Repkova J."/>
        </authorList>
    </citation>
    <scope>NUCLEOTIDE SEQUENCE [LARGE SCALE GENOMIC DNA]</scope>
    <source>
        <strain evidence="2">cv. 10/8</strain>
        <tissue evidence="1">Leaf</tissue>
    </source>
</reference>
<comment type="caution">
    <text evidence="1">The sequence shown here is derived from an EMBL/GenBank/DDBJ whole genome shotgun (WGS) entry which is preliminary data.</text>
</comment>
<accession>A0A392RU59</accession>
<evidence type="ECO:0000313" key="1">
    <source>
        <dbReference type="EMBL" id="MCI40143.1"/>
    </source>
</evidence>
<dbReference type="EMBL" id="LXQA010276414">
    <property type="protein sequence ID" value="MCI40143.1"/>
    <property type="molecule type" value="Genomic_DNA"/>
</dbReference>
<evidence type="ECO:0000313" key="2">
    <source>
        <dbReference type="Proteomes" id="UP000265520"/>
    </source>
</evidence>
<sequence length="84" mass="9802">MVWGACFEKGGGRVRYFFLDRSLGGWDSFVVGADGEAWEWRRQLRVWDEELLGECDQSLLLNLSLQAQSSDRWQWQPDPDKGYT</sequence>
<evidence type="ECO:0008006" key="3">
    <source>
        <dbReference type="Google" id="ProtNLM"/>
    </source>
</evidence>